<name>A0ABT6Y3X6_9BACT</name>
<evidence type="ECO:0000313" key="4">
    <source>
        <dbReference type="Proteomes" id="UP001236507"/>
    </source>
</evidence>
<organism evidence="3 4">
    <name type="scientific">Flectobacillus roseus</name>
    <dbReference type="NCBI Taxonomy" id="502259"/>
    <lineage>
        <taxon>Bacteria</taxon>
        <taxon>Pseudomonadati</taxon>
        <taxon>Bacteroidota</taxon>
        <taxon>Cytophagia</taxon>
        <taxon>Cytophagales</taxon>
        <taxon>Flectobacillaceae</taxon>
        <taxon>Flectobacillus</taxon>
    </lineage>
</organism>
<dbReference type="PANTHER" id="PTHR30273:SF2">
    <property type="entry name" value="PROTEIN FECR"/>
    <property type="match status" value="1"/>
</dbReference>
<dbReference type="InterPro" id="IPR032508">
    <property type="entry name" value="FecR_C"/>
</dbReference>
<dbReference type="Proteomes" id="UP001236507">
    <property type="component" value="Unassembled WGS sequence"/>
</dbReference>
<protein>
    <submittedName>
        <fullName evidence="3">FecR family protein</fullName>
    </submittedName>
</protein>
<feature type="domain" description="FecR protein" evidence="1">
    <location>
        <begin position="116"/>
        <end position="205"/>
    </location>
</feature>
<dbReference type="EMBL" id="JASHIF010000002">
    <property type="protein sequence ID" value="MDI9858273.1"/>
    <property type="molecule type" value="Genomic_DNA"/>
</dbReference>
<feature type="domain" description="Protein FecR C-terminal" evidence="2">
    <location>
        <begin position="258"/>
        <end position="323"/>
    </location>
</feature>
<dbReference type="Pfam" id="PF16344">
    <property type="entry name" value="FecR_C"/>
    <property type="match status" value="1"/>
</dbReference>
<comment type="caution">
    <text evidence="3">The sequence shown here is derived from an EMBL/GenBank/DDBJ whole genome shotgun (WGS) entry which is preliminary data.</text>
</comment>
<sequence length="331" mass="37570">MNQFEFDQLLEKYLNGECTPEEIAFVEQWSENMLSMATSPLSVSEQQQMETQLWEKIQQTVGIKPFRWKPLALAASIVLLIGLGIKWYTWQDSPEHLIRESIASSNWGVIDLTNHSNKVQKLTLEDGSEVQLNPNSTISYPEHFGQKTRTVYLKGEAFFSIKRNPAKPFVVHTGELVTEVLGTSFTIKSYENAKAIEVLVRTGKVSVYERTKAENTRKNGVILTPNQKVIFEKESKKIIPSLVEEPVVIVPPVQPTQLIFEDAHLSQVLQRLKESYMIDFEIESDAFEHCVFTGDINDLPLHTQLNLVCKAVNASYEQRGTVIFLYGSGCK</sequence>
<reference evidence="3 4" key="1">
    <citation type="submission" date="2023-05" db="EMBL/GenBank/DDBJ databases">
        <title>Novel species of genus Flectobacillus isolated from stream in China.</title>
        <authorList>
            <person name="Lu H."/>
        </authorList>
    </citation>
    <scope>NUCLEOTIDE SEQUENCE [LARGE SCALE GENOMIC DNA]</scope>
    <source>
        <strain evidence="3 4">KCTC 42575</strain>
    </source>
</reference>
<gene>
    <name evidence="3" type="ORF">QM524_03515</name>
</gene>
<evidence type="ECO:0000313" key="3">
    <source>
        <dbReference type="EMBL" id="MDI9858273.1"/>
    </source>
</evidence>
<accession>A0ABT6Y3X6</accession>
<dbReference type="InterPro" id="IPR006860">
    <property type="entry name" value="FecR"/>
</dbReference>
<dbReference type="PANTHER" id="PTHR30273">
    <property type="entry name" value="PERIPLASMIC SIGNAL SENSOR AND SIGMA FACTOR ACTIVATOR FECR-RELATED"/>
    <property type="match status" value="1"/>
</dbReference>
<dbReference type="Gene3D" id="3.55.50.30">
    <property type="match status" value="1"/>
</dbReference>
<dbReference type="PIRSF" id="PIRSF018266">
    <property type="entry name" value="FecR"/>
    <property type="match status" value="1"/>
</dbReference>
<dbReference type="Pfam" id="PF04773">
    <property type="entry name" value="FecR"/>
    <property type="match status" value="1"/>
</dbReference>
<evidence type="ECO:0000259" key="2">
    <source>
        <dbReference type="Pfam" id="PF16344"/>
    </source>
</evidence>
<proteinExistence type="predicted"/>
<dbReference type="RefSeq" id="WP_283343513.1">
    <property type="nucleotide sequence ID" value="NZ_JASHIF010000002.1"/>
</dbReference>
<dbReference type="Gene3D" id="2.60.120.1440">
    <property type="match status" value="1"/>
</dbReference>
<keyword evidence="4" id="KW-1185">Reference proteome</keyword>
<dbReference type="InterPro" id="IPR012373">
    <property type="entry name" value="Ferrdict_sens_TM"/>
</dbReference>
<evidence type="ECO:0000259" key="1">
    <source>
        <dbReference type="Pfam" id="PF04773"/>
    </source>
</evidence>